<evidence type="ECO:0000313" key="2">
    <source>
        <dbReference type="Proteomes" id="UP000594638"/>
    </source>
</evidence>
<organism evidence="1 2">
    <name type="scientific">Olea europaea subsp. europaea</name>
    <dbReference type="NCBI Taxonomy" id="158383"/>
    <lineage>
        <taxon>Eukaryota</taxon>
        <taxon>Viridiplantae</taxon>
        <taxon>Streptophyta</taxon>
        <taxon>Embryophyta</taxon>
        <taxon>Tracheophyta</taxon>
        <taxon>Spermatophyta</taxon>
        <taxon>Magnoliopsida</taxon>
        <taxon>eudicotyledons</taxon>
        <taxon>Gunneridae</taxon>
        <taxon>Pentapetalae</taxon>
        <taxon>asterids</taxon>
        <taxon>lamiids</taxon>
        <taxon>Lamiales</taxon>
        <taxon>Oleaceae</taxon>
        <taxon>Oleeae</taxon>
        <taxon>Olea</taxon>
    </lineage>
</organism>
<name>A0A8S0URV3_OLEEU</name>
<accession>A0A8S0URV3</accession>
<evidence type="ECO:0000313" key="1">
    <source>
        <dbReference type="EMBL" id="CAA3020545.1"/>
    </source>
</evidence>
<proteinExistence type="predicted"/>
<dbReference type="Proteomes" id="UP000594638">
    <property type="component" value="Unassembled WGS sequence"/>
</dbReference>
<gene>
    <name evidence="1" type="ORF">OLEA9_A104352</name>
</gene>
<reference evidence="1 2" key="1">
    <citation type="submission" date="2019-12" db="EMBL/GenBank/DDBJ databases">
        <authorList>
            <person name="Alioto T."/>
            <person name="Alioto T."/>
            <person name="Gomez Garrido J."/>
        </authorList>
    </citation>
    <scope>NUCLEOTIDE SEQUENCE [LARGE SCALE GENOMIC DNA]</scope>
</reference>
<comment type="caution">
    <text evidence="1">The sequence shown here is derived from an EMBL/GenBank/DDBJ whole genome shotgun (WGS) entry which is preliminary data.</text>
</comment>
<keyword evidence="2" id="KW-1185">Reference proteome</keyword>
<dbReference type="AlphaFoldDB" id="A0A8S0URV3"/>
<dbReference type="Gramene" id="OE9A104352T1">
    <property type="protein sequence ID" value="OE9A104352C1"/>
    <property type="gene ID" value="OE9A104352"/>
</dbReference>
<dbReference type="EMBL" id="CACTIH010009040">
    <property type="protein sequence ID" value="CAA3020545.1"/>
    <property type="molecule type" value="Genomic_DNA"/>
</dbReference>
<sequence>MSCIKSDQHKKMNLIMRLQGEIRTDLLDIKSNMKLMSDSIAAMISSSMNEVMNKISEKFSTQPIEVIGINISREVQALVDSIISDVMKDNESETKEGLLVTAPSSGLSMKRAPRPAKALQYPYVVAEGKQIKSSGHVVLFEHYNQNVDDVDVADFQNWFQQGYKPHNK</sequence>
<protein>
    <submittedName>
        <fullName evidence="1">Uncharacterized protein</fullName>
    </submittedName>
</protein>